<keyword evidence="1" id="KW-0812">Transmembrane</keyword>
<keyword evidence="4" id="KW-1185">Reference proteome</keyword>
<dbReference type="Proteomes" id="UP001161017">
    <property type="component" value="Unassembled WGS sequence"/>
</dbReference>
<feature type="domain" description="DUF6594" evidence="2">
    <location>
        <begin position="23"/>
        <end position="289"/>
    </location>
</feature>
<sequence>MTSYKCIPARGSVSTVNHREVGYPKVAGFEDCDHSLLIFRKFGWLHLRSLLSLQDELAEFEKTMRRLDKLEFADGDPKNLISRRRDDQQPDSARQELAAKMKKKLVEYDELLLRVQKIQAMKRPSSRAQLTLFNLIRNTESLVADEAEFIRYSPDLAALVPDDEHGLFNNFLEDAFNFVSQKLTKAFFRSKEQAQQTGDEELLLVDYKRMDILLRIILTVLASSLLLIPVSILFELQPSKPSEVRRNSNYQILTIFLFTLVFAASITIFTRARRQEVFQATAAYCAVLVIFLGNTSNVVAASNGLLNQTSS</sequence>
<dbReference type="AlphaFoldDB" id="A0AA43TZE9"/>
<organism evidence="3 4">
    <name type="scientific">Ramalina farinacea</name>
    <dbReference type="NCBI Taxonomy" id="258253"/>
    <lineage>
        <taxon>Eukaryota</taxon>
        <taxon>Fungi</taxon>
        <taxon>Dikarya</taxon>
        <taxon>Ascomycota</taxon>
        <taxon>Pezizomycotina</taxon>
        <taxon>Lecanoromycetes</taxon>
        <taxon>OSLEUM clade</taxon>
        <taxon>Lecanoromycetidae</taxon>
        <taxon>Lecanorales</taxon>
        <taxon>Lecanorineae</taxon>
        <taxon>Ramalinaceae</taxon>
        <taxon>Ramalina</taxon>
    </lineage>
</organism>
<reference evidence="3" key="1">
    <citation type="journal article" date="2023" name="Genome Biol. Evol.">
        <title>First Whole Genome Sequence and Flow Cytometry Genome Size Data for the Lichen-Forming Fungus Ramalina farinacea (Ascomycota).</title>
        <authorList>
            <person name="Llewellyn T."/>
            <person name="Mian S."/>
            <person name="Hill R."/>
            <person name="Leitch I.J."/>
            <person name="Gaya E."/>
        </authorList>
    </citation>
    <scope>NUCLEOTIDE SEQUENCE</scope>
    <source>
        <strain evidence="3">LIQ254RAFAR</strain>
    </source>
</reference>
<dbReference type="EMBL" id="JAPUFD010000011">
    <property type="protein sequence ID" value="MDI1490157.1"/>
    <property type="molecule type" value="Genomic_DNA"/>
</dbReference>
<dbReference type="Pfam" id="PF20237">
    <property type="entry name" value="DUF6594"/>
    <property type="match status" value="1"/>
</dbReference>
<accession>A0AA43TZE9</accession>
<proteinExistence type="predicted"/>
<dbReference type="InterPro" id="IPR046529">
    <property type="entry name" value="DUF6594"/>
</dbReference>
<gene>
    <name evidence="3" type="ORF">OHK93_001357</name>
</gene>
<keyword evidence="1" id="KW-1133">Transmembrane helix</keyword>
<keyword evidence="1" id="KW-0472">Membrane</keyword>
<comment type="caution">
    <text evidence="3">The sequence shown here is derived from an EMBL/GenBank/DDBJ whole genome shotgun (WGS) entry which is preliminary data.</text>
</comment>
<protein>
    <recommendedName>
        <fullName evidence="2">DUF6594 domain-containing protein</fullName>
    </recommendedName>
</protein>
<feature type="transmembrane region" description="Helical" evidence="1">
    <location>
        <begin position="282"/>
        <end position="306"/>
    </location>
</feature>
<evidence type="ECO:0000313" key="4">
    <source>
        <dbReference type="Proteomes" id="UP001161017"/>
    </source>
</evidence>
<evidence type="ECO:0000256" key="1">
    <source>
        <dbReference type="SAM" id="Phobius"/>
    </source>
</evidence>
<feature type="transmembrane region" description="Helical" evidence="1">
    <location>
        <begin position="252"/>
        <end position="270"/>
    </location>
</feature>
<dbReference type="PANTHER" id="PTHR34502">
    <property type="entry name" value="DUF6594 DOMAIN-CONTAINING PROTEIN-RELATED"/>
    <property type="match status" value="1"/>
</dbReference>
<evidence type="ECO:0000313" key="3">
    <source>
        <dbReference type="EMBL" id="MDI1490157.1"/>
    </source>
</evidence>
<evidence type="ECO:0000259" key="2">
    <source>
        <dbReference type="Pfam" id="PF20237"/>
    </source>
</evidence>
<name>A0AA43TZE9_9LECA</name>
<feature type="transmembrane region" description="Helical" evidence="1">
    <location>
        <begin position="212"/>
        <end position="232"/>
    </location>
</feature>
<dbReference type="PANTHER" id="PTHR34502:SF3">
    <property type="entry name" value="DUF6594 DOMAIN-CONTAINING PROTEIN"/>
    <property type="match status" value="1"/>
</dbReference>